<dbReference type="Pfam" id="PF03477">
    <property type="entry name" value="ATP-cone"/>
    <property type="match status" value="1"/>
</dbReference>
<keyword evidence="1 3" id="KW-0547">Nucleotide-binding</keyword>
<dbReference type="EMBL" id="HG917868">
    <property type="protein sequence ID" value="CDM68339.1"/>
    <property type="molecule type" value="Genomic_DNA"/>
</dbReference>
<dbReference type="InterPro" id="IPR005144">
    <property type="entry name" value="ATP-cone_dom"/>
</dbReference>
<evidence type="ECO:0000256" key="1">
    <source>
        <dbReference type="ARBA" id="ARBA00022741"/>
    </source>
</evidence>
<dbReference type="GO" id="GO:0005524">
    <property type="term" value="F:ATP binding"/>
    <property type="evidence" value="ECO:0007669"/>
    <property type="project" value="UniProtKB-UniRule"/>
</dbReference>
<dbReference type="HOGENOM" id="CLU_187475_0_0_9"/>
<dbReference type="PROSITE" id="PS51161">
    <property type="entry name" value="ATP_CONE"/>
    <property type="match status" value="1"/>
</dbReference>
<sequence length="88" mass="9899">MNVIKKDGSIQNLNIEKIQTSIINASNDINFSLNSSDIKDISNEIITVLNKIRKDNTSTYELVGITIKSLIKLGFRDIAKSYFSHNLI</sequence>
<accession>W6RXH8</accession>
<dbReference type="OrthoDB" id="1955101at2"/>
<reference evidence="5 6" key="1">
    <citation type="submission" date="2013-11" db="EMBL/GenBank/DDBJ databases">
        <title>Complete genome sequence of Clostridum sp. M2/40.</title>
        <authorList>
            <person name="Wibberg D."/>
            <person name="Puehler A."/>
            <person name="Schlueter A."/>
        </authorList>
    </citation>
    <scope>NUCLEOTIDE SEQUENCE [LARGE SCALE GENOMIC DNA]</scope>
    <source>
        <strain evidence="6">M2/40</strain>
    </source>
</reference>
<evidence type="ECO:0000313" key="6">
    <source>
        <dbReference type="Proteomes" id="UP000019426"/>
    </source>
</evidence>
<dbReference type="KEGG" id="clt:CM240_1175"/>
<dbReference type="PATRIC" id="fig|1216932.3.peg.1166"/>
<protein>
    <recommendedName>
        <fullName evidence="4">ATP-cone domain-containing protein</fullName>
    </recommendedName>
</protein>
<feature type="domain" description="ATP-cone" evidence="4">
    <location>
        <begin position="1"/>
        <end position="88"/>
    </location>
</feature>
<dbReference type="AlphaFoldDB" id="W6RXH8"/>
<dbReference type="Proteomes" id="UP000019426">
    <property type="component" value="Chromosome M2/40_rep1"/>
</dbReference>
<evidence type="ECO:0000256" key="3">
    <source>
        <dbReference type="PROSITE-ProRule" id="PRU00492"/>
    </source>
</evidence>
<dbReference type="STRING" id="1216932.CM240_1175"/>
<keyword evidence="6" id="KW-1185">Reference proteome</keyword>
<evidence type="ECO:0000256" key="2">
    <source>
        <dbReference type="ARBA" id="ARBA00022840"/>
    </source>
</evidence>
<dbReference type="RefSeq" id="WP_044037334.1">
    <property type="nucleotide sequence ID" value="NZ_HG917868.1"/>
</dbReference>
<proteinExistence type="predicted"/>
<dbReference type="eggNOG" id="COG1327">
    <property type="taxonomic scope" value="Bacteria"/>
</dbReference>
<keyword evidence="2 3" id="KW-0067">ATP-binding</keyword>
<organism evidence="5 6">
    <name type="scientific">Clostridium bornimense</name>
    <dbReference type="NCBI Taxonomy" id="1216932"/>
    <lineage>
        <taxon>Bacteria</taxon>
        <taxon>Bacillati</taxon>
        <taxon>Bacillota</taxon>
        <taxon>Clostridia</taxon>
        <taxon>Eubacteriales</taxon>
        <taxon>Clostridiaceae</taxon>
        <taxon>Clostridium</taxon>
    </lineage>
</organism>
<name>W6RXH8_9CLOT</name>
<gene>
    <name evidence="5" type="ORF">CM240_1175</name>
</gene>
<evidence type="ECO:0000313" key="5">
    <source>
        <dbReference type="EMBL" id="CDM68339.1"/>
    </source>
</evidence>
<evidence type="ECO:0000259" key="4">
    <source>
        <dbReference type="PROSITE" id="PS51161"/>
    </source>
</evidence>